<evidence type="ECO:0000313" key="10">
    <source>
        <dbReference type="Proteomes" id="UP000789390"/>
    </source>
</evidence>
<dbReference type="InterPro" id="IPR018097">
    <property type="entry name" value="EGF_Ca-bd_CS"/>
</dbReference>
<evidence type="ECO:0000256" key="3">
    <source>
        <dbReference type="ARBA" id="ARBA00022737"/>
    </source>
</evidence>
<dbReference type="SMART" id="SM00181">
    <property type="entry name" value="EGF"/>
    <property type="match status" value="1"/>
</dbReference>
<keyword evidence="4" id="KW-1133">Transmembrane helix</keyword>
<dbReference type="InterPro" id="IPR051221">
    <property type="entry name" value="LDLR-related"/>
</dbReference>
<dbReference type="PANTHER" id="PTHR22722">
    <property type="entry name" value="LOW-DENSITY LIPOPROTEIN RECEPTOR-RELATED PROTEIN 2-RELATED"/>
    <property type="match status" value="1"/>
</dbReference>
<protein>
    <recommendedName>
        <fullName evidence="8">EGF-like domain-containing protein</fullName>
    </recommendedName>
</protein>
<organism evidence="9 10">
    <name type="scientific">Daphnia galeata</name>
    <dbReference type="NCBI Taxonomy" id="27404"/>
    <lineage>
        <taxon>Eukaryota</taxon>
        <taxon>Metazoa</taxon>
        <taxon>Ecdysozoa</taxon>
        <taxon>Arthropoda</taxon>
        <taxon>Crustacea</taxon>
        <taxon>Branchiopoda</taxon>
        <taxon>Diplostraca</taxon>
        <taxon>Cladocera</taxon>
        <taxon>Anomopoda</taxon>
        <taxon>Daphniidae</taxon>
        <taxon>Daphnia</taxon>
    </lineage>
</organism>
<evidence type="ECO:0000256" key="1">
    <source>
        <dbReference type="ARBA" id="ARBA00022536"/>
    </source>
</evidence>
<dbReference type="SUPFAM" id="SSF101898">
    <property type="entry name" value="NHL repeat"/>
    <property type="match status" value="1"/>
</dbReference>
<dbReference type="GO" id="GO:0006898">
    <property type="term" value="P:receptor-mediated endocytosis"/>
    <property type="evidence" value="ECO:0007669"/>
    <property type="project" value="TreeGrafter"/>
</dbReference>
<dbReference type="InterPro" id="IPR000152">
    <property type="entry name" value="EGF-type_Asp/Asn_hydroxyl_site"/>
</dbReference>
<keyword evidence="3" id="KW-0677">Repeat</keyword>
<dbReference type="PROSITE" id="PS50068">
    <property type="entry name" value="LDLRA_2"/>
    <property type="match status" value="1"/>
</dbReference>
<evidence type="ECO:0000256" key="7">
    <source>
        <dbReference type="PROSITE-ProRule" id="PRU00124"/>
    </source>
</evidence>
<dbReference type="InterPro" id="IPR002172">
    <property type="entry name" value="LDrepeatLR_classA_rpt"/>
</dbReference>
<reference evidence="9" key="1">
    <citation type="submission" date="2021-11" db="EMBL/GenBank/DDBJ databases">
        <authorList>
            <person name="Schell T."/>
        </authorList>
    </citation>
    <scope>NUCLEOTIDE SEQUENCE</scope>
    <source>
        <strain evidence="9">M5</strain>
    </source>
</reference>
<dbReference type="PANTHER" id="PTHR22722:SF14">
    <property type="entry name" value="MEGALIN, ISOFORM A"/>
    <property type="match status" value="1"/>
</dbReference>
<evidence type="ECO:0000256" key="5">
    <source>
        <dbReference type="ARBA" id="ARBA00023157"/>
    </source>
</evidence>
<dbReference type="OrthoDB" id="6345916at2759"/>
<comment type="caution">
    <text evidence="6">Lacks conserved residue(s) required for the propagation of feature annotation.</text>
</comment>
<dbReference type="GO" id="GO:0043235">
    <property type="term" value="C:receptor complex"/>
    <property type="evidence" value="ECO:0007669"/>
    <property type="project" value="TreeGrafter"/>
</dbReference>
<dbReference type="AlphaFoldDB" id="A0A8J2WPB2"/>
<evidence type="ECO:0000259" key="8">
    <source>
        <dbReference type="PROSITE" id="PS50026"/>
    </source>
</evidence>
<feature type="disulfide bond" evidence="6">
    <location>
        <begin position="75"/>
        <end position="85"/>
    </location>
</feature>
<dbReference type="PROSITE" id="PS50026">
    <property type="entry name" value="EGF_3"/>
    <property type="match status" value="1"/>
</dbReference>
<dbReference type="Gene3D" id="2.10.25.10">
    <property type="entry name" value="Laminin"/>
    <property type="match status" value="1"/>
</dbReference>
<dbReference type="GO" id="GO:0042562">
    <property type="term" value="F:hormone binding"/>
    <property type="evidence" value="ECO:0007669"/>
    <property type="project" value="TreeGrafter"/>
</dbReference>
<proteinExistence type="predicted"/>
<accession>A0A8J2WPB2</accession>
<dbReference type="InterPro" id="IPR000742">
    <property type="entry name" value="EGF"/>
</dbReference>
<dbReference type="EMBL" id="CAKKLH010000305">
    <property type="protein sequence ID" value="CAH0110743.1"/>
    <property type="molecule type" value="Genomic_DNA"/>
</dbReference>
<evidence type="ECO:0000256" key="6">
    <source>
        <dbReference type="PROSITE-ProRule" id="PRU00076"/>
    </source>
</evidence>
<feature type="disulfide bond" evidence="7">
    <location>
        <begin position="8"/>
        <end position="20"/>
    </location>
</feature>
<evidence type="ECO:0000313" key="9">
    <source>
        <dbReference type="EMBL" id="CAH0110743.1"/>
    </source>
</evidence>
<dbReference type="SMART" id="SM00192">
    <property type="entry name" value="LDLa"/>
    <property type="match status" value="1"/>
</dbReference>
<feature type="disulfide bond" evidence="7">
    <location>
        <begin position="15"/>
        <end position="33"/>
    </location>
</feature>
<dbReference type="Gene3D" id="2.120.10.30">
    <property type="entry name" value="TolB, C-terminal domain"/>
    <property type="match status" value="1"/>
</dbReference>
<dbReference type="InterPro" id="IPR001881">
    <property type="entry name" value="EGF-like_Ca-bd_dom"/>
</dbReference>
<feature type="domain" description="EGF-like" evidence="8">
    <location>
        <begin position="71"/>
        <end position="106"/>
    </location>
</feature>
<dbReference type="InterPro" id="IPR036055">
    <property type="entry name" value="LDL_receptor-like_sf"/>
</dbReference>
<dbReference type="Pfam" id="PF14670">
    <property type="entry name" value="FXa_inhibition"/>
    <property type="match status" value="1"/>
</dbReference>
<keyword evidence="10" id="KW-1185">Reference proteome</keyword>
<dbReference type="SUPFAM" id="SSF57196">
    <property type="entry name" value="EGF/Laminin"/>
    <property type="match status" value="1"/>
</dbReference>
<keyword evidence="2" id="KW-0812">Transmembrane</keyword>
<dbReference type="SMART" id="SM00179">
    <property type="entry name" value="EGF_CA"/>
    <property type="match status" value="1"/>
</dbReference>
<evidence type="ECO:0000256" key="4">
    <source>
        <dbReference type="ARBA" id="ARBA00022989"/>
    </source>
</evidence>
<evidence type="ECO:0000256" key="2">
    <source>
        <dbReference type="ARBA" id="ARBA00022692"/>
    </source>
</evidence>
<keyword evidence="4" id="KW-0472">Membrane</keyword>
<keyword evidence="5 6" id="KW-1015">Disulfide bond</keyword>
<name>A0A8J2WPB2_9CRUS</name>
<keyword evidence="1 6" id="KW-0245">EGF-like domain</keyword>
<dbReference type="Pfam" id="PF00057">
    <property type="entry name" value="Ldl_recept_a"/>
    <property type="match status" value="1"/>
</dbReference>
<dbReference type="Gene3D" id="4.10.400.10">
    <property type="entry name" value="Low-density Lipoprotein Receptor"/>
    <property type="match status" value="1"/>
</dbReference>
<dbReference type="CDD" id="cd00054">
    <property type="entry name" value="EGF_CA"/>
    <property type="match status" value="1"/>
</dbReference>
<dbReference type="CDD" id="cd00112">
    <property type="entry name" value="LDLa"/>
    <property type="match status" value="1"/>
</dbReference>
<gene>
    <name evidence="9" type="ORF">DGAL_LOCUS14347</name>
</gene>
<comment type="caution">
    <text evidence="9">The sequence shown here is derived from an EMBL/GenBank/DDBJ whole genome shotgun (WGS) entry which is preliminary data.</text>
</comment>
<sequence>MDLVYNLCSANQFKCGNGQCIDVNLVCDGKGDCFDGTDEGQIPVKTTINANKSAFHDPLNQPLNNGKNCVDINECAFVNKCSHFCNNTEGSYRCSCATGYALENDQTICKAVNGRPMLVVATNHHAEILLNSNVASSRFLVKSNATIKGITYQHEKISTFYWITAEGVSRSNSGGESLIYKINDVSPSGLALDKSTGNIYFSAIQNEEATFDGKNQSVIRVIASNSLEANVNIVTTQSIITDIALDNQNSILFWSEHTKPYTGRIVRATMDGQSTMWLIIIVLNLLKFVIQNDIYKLM</sequence>
<dbReference type="FunFam" id="2.10.25.10:FF:000010">
    <property type="entry name" value="Pro-epidermal growth factor"/>
    <property type="match status" value="1"/>
</dbReference>
<dbReference type="Proteomes" id="UP000789390">
    <property type="component" value="Unassembled WGS sequence"/>
</dbReference>
<dbReference type="PROSITE" id="PS00010">
    <property type="entry name" value="ASX_HYDROXYL"/>
    <property type="match status" value="1"/>
</dbReference>
<dbReference type="GO" id="GO:0005509">
    <property type="term" value="F:calcium ion binding"/>
    <property type="evidence" value="ECO:0007669"/>
    <property type="project" value="InterPro"/>
</dbReference>
<dbReference type="GO" id="GO:0016324">
    <property type="term" value="C:apical plasma membrane"/>
    <property type="evidence" value="ECO:0007669"/>
    <property type="project" value="TreeGrafter"/>
</dbReference>
<dbReference type="SUPFAM" id="SSF57424">
    <property type="entry name" value="LDL receptor-like module"/>
    <property type="match status" value="1"/>
</dbReference>
<dbReference type="InterPro" id="IPR011042">
    <property type="entry name" value="6-blade_b-propeller_TolB-like"/>
</dbReference>
<dbReference type="PROSITE" id="PS01187">
    <property type="entry name" value="EGF_CA"/>
    <property type="match status" value="1"/>
</dbReference>